<evidence type="ECO:0000256" key="1">
    <source>
        <dbReference type="SAM" id="MobiDB-lite"/>
    </source>
</evidence>
<reference evidence="4" key="1">
    <citation type="journal article" date="2019" name="Int. J. Syst. Evol. Microbiol.">
        <title>The Global Catalogue of Microorganisms (GCM) 10K type strain sequencing project: providing services to taxonomists for standard genome sequencing and annotation.</title>
        <authorList>
            <consortium name="The Broad Institute Genomics Platform"/>
            <consortium name="The Broad Institute Genome Sequencing Center for Infectious Disease"/>
            <person name="Wu L."/>
            <person name="Ma J."/>
        </authorList>
    </citation>
    <scope>NUCLEOTIDE SEQUENCE [LARGE SCALE GENOMIC DNA]</scope>
    <source>
        <strain evidence="4">CGMCC 4.7323</strain>
    </source>
</reference>
<dbReference type="EMBL" id="BMND01000027">
    <property type="protein sequence ID" value="GGN56629.1"/>
    <property type="molecule type" value="Genomic_DNA"/>
</dbReference>
<organism evidence="3 4">
    <name type="scientific">Streptomyces kronopolitis</name>
    <dbReference type="NCBI Taxonomy" id="1612435"/>
    <lineage>
        <taxon>Bacteria</taxon>
        <taxon>Bacillati</taxon>
        <taxon>Actinomycetota</taxon>
        <taxon>Actinomycetes</taxon>
        <taxon>Kitasatosporales</taxon>
        <taxon>Streptomycetaceae</taxon>
        <taxon>Streptomyces</taxon>
    </lineage>
</organism>
<proteinExistence type="predicted"/>
<accession>A0ABQ2JWS1</accession>
<keyword evidence="2" id="KW-0472">Membrane</keyword>
<sequence>MPAAGGALAHTASASSPAPQTQATTVRVLAVLLAVMTGLAAALAAYITGAHLTKDAAEPIVWAATTFVATTGLVILLEEKTGLIR</sequence>
<evidence type="ECO:0000313" key="3">
    <source>
        <dbReference type="EMBL" id="GGN56629.1"/>
    </source>
</evidence>
<keyword evidence="4" id="KW-1185">Reference proteome</keyword>
<name>A0ABQ2JWS1_9ACTN</name>
<feature type="region of interest" description="Disordered" evidence="1">
    <location>
        <begin position="1"/>
        <end position="21"/>
    </location>
</feature>
<comment type="caution">
    <text evidence="3">The sequence shown here is derived from an EMBL/GenBank/DDBJ whole genome shotgun (WGS) entry which is preliminary data.</text>
</comment>
<evidence type="ECO:0000313" key="4">
    <source>
        <dbReference type="Proteomes" id="UP000600080"/>
    </source>
</evidence>
<gene>
    <name evidence="3" type="ORF">GCM10012285_51350</name>
</gene>
<feature type="transmembrane region" description="Helical" evidence="2">
    <location>
        <begin position="59"/>
        <end position="77"/>
    </location>
</feature>
<evidence type="ECO:0000256" key="2">
    <source>
        <dbReference type="SAM" id="Phobius"/>
    </source>
</evidence>
<protein>
    <submittedName>
        <fullName evidence="3">Uncharacterized protein</fullName>
    </submittedName>
</protein>
<keyword evidence="2" id="KW-0812">Transmembrane</keyword>
<feature type="transmembrane region" description="Helical" evidence="2">
    <location>
        <begin position="28"/>
        <end position="47"/>
    </location>
</feature>
<dbReference type="Proteomes" id="UP000600080">
    <property type="component" value="Unassembled WGS sequence"/>
</dbReference>
<keyword evidence="2" id="KW-1133">Transmembrane helix</keyword>